<evidence type="ECO:0000256" key="10">
    <source>
        <dbReference type="ARBA" id="ARBA00023310"/>
    </source>
</evidence>
<dbReference type="Pfam" id="PF00119">
    <property type="entry name" value="ATP-synt_A"/>
    <property type="match status" value="1"/>
</dbReference>
<feature type="transmembrane region" description="Helical" evidence="11">
    <location>
        <begin position="183"/>
        <end position="203"/>
    </location>
</feature>
<dbReference type="RefSeq" id="WP_346757990.1">
    <property type="nucleotide sequence ID" value="NZ_JAUJEB010000001.1"/>
</dbReference>
<keyword evidence="9 11" id="KW-0472">Membrane</keyword>
<keyword evidence="8 11" id="KW-0406">Ion transport</keyword>
<keyword evidence="4 11" id="KW-0138">CF(0)</keyword>
<dbReference type="InterPro" id="IPR000568">
    <property type="entry name" value="ATP_synth_F0_asu"/>
</dbReference>
<evidence type="ECO:0000256" key="3">
    <source>
        <dbReference type="ARBA" id="ARBA00022448"/>
    </source>
</evidence>
<dbReference type="Proteomes" id="UP001172083">
    <property type="component" value="Unassembled WGS sequence"/>
</dbReference>
<keyword evidence="13" id="KW-0732">Signal</keyword>
<feature type="transmembrane region" description="Helical" evidence="11">
    <location>
        <begin position="209"/>
        <end position="229"/>
    </location>
</feature>
<dbReference type="Gene3D" id="1.20.120.220">
    <property type="entry name" value="ATP synthase, F0 complex, subunit A"/>
    <property type="match status" value="1"/>
</dbReference>
<keyword evidence="6 11" id="KW-0375">Hydrogen ion transport</keyword>
<dbReference type="PRINTS" id="PR00123">
    <property type="entry name" value="ATPASEA"/>
</dbReference>
<evidence type="ECO:0000256" key="11">
    <source>
        <dbReference type="HAMAP-Rule" id="MF_01393"/>
    </source>
</evidence>
<feature type="signal peptide" evidence="13">
    <location>
        <begin position="1"/>
        <end position="33"/>
    </location>
</feature>
<dbReference type="EMBL" id="JAUJEB010000001">
    <property type="protein sequence ID" value="MDN5212673.1"/>
    <property type="molecule type" value="Genomic_DNA"/>
</dbReference>
<gene>
    <name evidence="11 14" type="primary">atpB</name>
    <name evidence="14" type="ORF">QQ020_11475</name>
</gene>
<evidence type="ECO:0000256" key="4">
    <source>
        <dbReference type="ARBA" id="ARBA00022547"/>
    </source>
</evidence>
<evidence type="ECO:0000256" key="1">
    <source>
        <dbReference type="ARBA" id="ARBA00004141"/>
    </source>
</evidence>
<name>A0ABT8L8W3_9BACT</name>
<organism evidence="14 15">
    <name type="scientific">Agaribacillus aureus</name>
    <dbReference type="NCBI Taxonomy" id="3051825"/>
    <lineage>
        <taxon>Bacteria</taxon>
        <taxon>Pseudomonadati</taxon>
        <taxon>Bacteroidota</taxon>
        <taxon>Cytophagia</taxon>
        <taxon>Cytophagales</taxon>
        <taxon>Splendidivirgaceae</taxon>
        <taxon>Agaribacillus</taxon>
    </lineage>
</organism>
<keyword evidence="15" id="KW-1185">Reference proteome</keyword>
<dbReference type="SUPFAM" id="SSF81336">
    <property type="entry name" value="F1F0 ATP synthase subunit A"/>
    <property type="match status" value="1"/>
</dbReference>
<protein>
    <recommendedName>
        <fullName evidence="11 12">ATP synthase subunit a</fullName>
    </recommendedName>
    <alternativeName>
        <fullName evidence="11">ATP synthase F0 sector subunit a</fullName>
    </alternativeName>
    <alternativeName>
        <fullName evidence="11">F-ATPase subunit 6</fullName>
    </alternativeName>
</protein>
<dbReference type="PANTHER" id="PTHR11410">
    <property type="entry name" value="ATP SYNTHASE SUBUNIT A"/>
    <property type="match status" value="1"/>
</dbReference>
<keyword evidence="7 11" id="KW-1133">Transmembrane helix</keyword>
<evidence type="ECO:0000313" key="14">
    <source>
        <dbReference type="EMBL" id="MDN5212673.1"/>
    </source>
</evidence>
<evidence type="ECO:0000256" key="2">
    <source>
        <dbReference type="ARBA" id="ARBA00006810"/>
    </source>
</evidence>
<keyword evidence="10 11" id="KW-0066">ATP synthesis</keyword>
<sequence>MNKKKRFSLHKLLIISVLLTNLLSLSPVGSVYASDDTGEAFNPGEMIMHHVTDAYEWHFFDIGDTHVTLPLPVIVYSSKDGLKIFSSGNFHHGESSFEGYKLDHGHLVAEDGHQFYDFSITKNVAALFMGALLMVLIFTAVARGYKKNQGGAPKGIQSFFEPIIIYIRDEIVKPGIGPKYEKYLPYMLSLFFFIWFGNLLGLLPGAANLTGNIAITGVLAIITFIITSFSGNKNYWGHVFNPPVPAALKPILVPVEMIGVLSKPISLALRLFVAITAGHIVILSLIALAFIFHSYFVGVASTLIVTFITFIEILVATIQAYVFTLFSSMYIGAAVEEHH</sequence>
<comment type="caution">
    <text evidence="14">The sequence shown here is derived from an EMBL/GenBank/DDBJ whole genome shotgun (WGS) entry which is preliminary data.</text>
</comment>
<dbReference type="InterPro" id="IPR035908">
    <property type="entry name" value="F0_ATP_A_sf"/>
</dbReference>
<keyword evidence="3 11" id="KW-0813">Transport</keyword>
<evidence type="ECO:0000256" key="6">
    <source>
        <dbReference type="ARBA" id="ARBA00022781"/>
    </source>
</evidence>
<dbReference type="InterPro" id="IPR045083">
    <property type="entry name" value="ATP_synth_F0_asu_bact/mt"/>
</dbReference>
<dbReference type="PANTHER" id="PTHR11410:SF0">
    <property type="entry name" value="ATP SYNTHASE SUBUNIT A"/>
    <property type="match status" value="1"/>
</dbReference>
<evidence type="ECO:0000256" key="8">
    <source>
        <dbReference type="ARBA" id="ARBA00023065"/>
    </source>
</evidence>
<feature type="chain" id="PRO_5046627480" description="ATP synthase subunit a" evidence="13">
    <location>
        <begin position="34"/>
        <end position="339"/>
    </location>
</feature>
<feature type="transmembrane region" description="Helical" evidence="11">
    <location>
        <begin position="267"/>
        <end position="292"/>
    </location>
</feature>
<reference evidence="14" key="1">
    <citation type="submission" date="2023-06" db="EMBL/GenBank/DDBJ databases">
        <title>Genomic of Agaribacillus aureum.</title>
        <authorList>
            <person name="Wang G."/>
        </authorList>
    </citation>
    <scope>NUCLEOTIDE SEQUENCE</scope>
    <source>
        <strain evidence="14">BMA12</strain>
    </source>
</reference>
<comment type="function">
    <text evidence="11 12">Key component of the proton channel; it plays a direct role in the translocation of protons across the membrane.</text>
</comment>
<dbReference type="HAMAP" id="MF_01393">
    <property type="entry name" value="ATP_synth_a_bact"/>
    <property type="match status" value="1"/>
</dbReference>
<feature type="transmembrane region" description="Helical" evidence="11">
    <location>
        <begin position="298"/>
        <end position="323"/>
    </location>
</feature>
<evidence type="ECO:0000256" key="12">
    <source>
        <dbReference type="RuleBase" id="RU000483"/>
    </source>
</evidence>
<dbReference type="NCBIfam" id="TIGR01131">
    <property type="entry name" value="ATP_synt_6_or_A"/>
    <property type="match status" value="1"/>
</dbReference>
<accession>A0ABT8L8W3</accession>
<comment type="subcellular location">
    <subcellularLocation>
        <location evidence="11 12">Cell membrane</location>
        <topology evidence="11 12">Multi-pass membrane protein</topology>
    </subcellularLocation>
    <subcellularLocation>
        <location evidence="1">Membrane</location>
        <topology evidence="1">Multi-pass membrane protein</topology>
    </subcellularLocation>
</comment>
<proteinExistence type="inferred from homology"/>
<evidence type="ECO:0000256" key="7">
    <source>
        <dbReference type="ARBA" id="ARBA00022989"/>
    </source>
</evidence>
<dbReference type="CDD" id="cd00310">
    <property type="entry name" value="ATP-synt_Fo_a_6"/>
    <property type="match status" value="1"/>
</dbReference>
<feature type="transmembrane region" description="Helical" evidence="11">
    <location>
        <begin position="124"/>
        <end position="145"/>
    </location>
</feature>
<evidence type="ECO:0000256" key="5">
    <source>
        <dbReference type="ARBA" id="ARBA00022692"/>
    </source>
</evidence>
<keyword evidence="5 11" id="KW-0812">Transmembrane</keyword>
<keyword evidence="11" id="KW-1003">Cell membrane</keyword>
<evidence type="ECO:0000256" key="13">
    <source>
        <dbReference type="SAM" id="SignalP"/>
    </source>
</evidence>
<comment type="similarity">
    <text evidence="2 11 12">Belongs to the ATPase A chain family.</text>
</comment>
<evidence type="ECO:0000256" key="9">
    <source>
        <dbReference type="ARBA" id="ARBA00023136"/>
    </source>
</evidence>
<evidence type="ECO:0000313" key="15">
    <source>
        <dbReference type="Proteomes" id="UP001172083"/>
    </source>
</evidence>